<protein>
    <recommendedName>
        <fullName evidence="2">CRAL-TRIO domain-containing protein</fullName>
    </recommendedName>
</protein>
<dbReference type="PROSITE" id="PS50191">
    <property type="entry name" value="CRAL_TRIO"/>
    <property type="match status" value="1"/>
</dbReference>
<dbReference type="InterPro" id="IPR001251">
    <property type="entry name" value="CRAL-TRIO_dom"/>
</dbReference>
<keyword evidence="4" id="KW-1185">Reference proteome</keyword>
<gene>
    <name evidence="3" type="ORF">AFUS01_LOCUS41417</name>
</gene>
<dbReference type="Pfam" id="PF00650">
    <property type="entry name" value="CRAL_TRIO"/>
    <property type="match status" value="1"/>
</dbReference>
<dbReference type="PANTHER" id="PTHR31649">
    <property type="entry name" value="AGAP009604-PA"/>
    <property type="match status" value="1"/>
</dbReference>
<dbReference type="SMART" id="SM00696">
    <property type="entry name" value="DM9"/>
    <property type="match status" value="1"/>
</dbReference>
<dbReference type="OrthoDB" id="1434354at2759"/>
<organism evidence="3 4">
    <name type="scientific">Allacma fusca</name>
    <dbReference type="NCBI Taxonomy" id="39272"/>
    <lineage>
        <taxon>Eukaryota</taxon>
        <taxon>Metazoa</taxon>
        <taxon>Ecdysozoa</taxon>
        <taxon>Arthropoda</taxon>
        <taxon>Hexapoda</taxon>
        <taxon>Collembola</taxon>
        <taxon>Symphypleona</taxon>
        <taxon>Sminthuridae</taxon>
        <taxon>Allacma</taxon>
    </lineage>
</organism>
<evidence type="ECO:0000313" key="4">
    <source>
        <dbReference type="Proteomes" id="UP000708208"/>
    </source>
</evidence>
<dbReference type="Pfam" id="PF11901">
    <property type="entry name" value="DM9"/>
    <property type="match status" value="1"/>
</dbReference>
<dbReference type="AlphaFoldDB" id="A0A8J2PPU6"/>
<feature type="chain" id="PRO_5035204444" description="CRAL-TRIO domain-containing protein" evidence="1">
    <location>
        <begin position="20"/>
        <end position="393"/>
    </location>
</feature>
<dbReference type="EMBL" id="CAJVCH010561577">
    <property type="protein sequence ID" value="CAG7831690.1"/>
    <property type="molecule type" value="Genomic_DNA"/>
</dbReference>
<accession>A0A8J2PPU6</accession>
<evidence type="ECO:0000259" key="2">
    <source>
        <dbReference type="PROSITE" id="PS50191"/>
    </source>
</evidence>
<dbReference type="Proteomes" id="UP000708208">
    <property type="component" value="Unassembled WGS sequence"/>
</dbReference>
<name>A0A8J2PPU6_9HEXA</name>
<dbReference type="InterPro" id="IPR006616">
    <property type="entry name" value="DM9_repeat"/>
</dbReference>
<feature type="domain" description="CRAL-TRIO" evidence="2">
    <location>
        <begin position="44"/>
        <end position="221"/>
    </location>
</feature>
<evidence type="ECO:0000313" key="3">
    <source>
        <dbReference type="EMBL" id="CAG7831690.1"/>
    </source>
</evidence>
<keyword evidence="1" id="KW-0732">Signal</keyword>
<reference evidence="3" key="1">
    <citation type="submission" date="2021-06" db="EMBL/GenBank/DDBJ databases">
        <authorList>
            <person name="Hodson N. C."/>
            <person name="Mongue J. A."/>
            <person name="Jaron S. K."/>
        </authorList>
    </citation>
    <scope>NUCLEOTIDE SEQUENCE</scope>
</reference>
<dbReference type="CDD" id="cd00170">
    <property type="entry name" value="SEC14"/>
    <property type="match status" value="1"/>
</dbReference>
<comment type="caution">
    <text evidence="3">The sequence shown here is derived from an EMBL/GenBank/DDBJ whole genome shotgun (WGS) entry which is preliminary data.</text>
</comment>
<sequence>MQTFLQILVSCSFLILVSGEALTRLDSHDVVSNFIRDDVKAWEVPASLRDNYVYYWSGFDEEGRPLWILELGKWDIRKIVLSGNKTVSNFHKFVDKAIFNIINSMDLNSTEPDSPSQVAGLIDMDGFDYTQLASVPTVEFILKKFKYLVPVIYKFVSHGYIVNTNAYAEILIQLLRPILGSVMERVEIFGTNKLKWLPRLLKAFPRDQLPPWYGGDDTYKPIKAYGGGFAGMLPKTGNIYKWIPVSRDSFPVSAVEAGLYKGNKIFIGRAFYGRSLLPGRFSVPDRKVFIAGQDGEIGMFNYEILSAPPGSVKWVDYDSTISQIPLNAIEGGHAELFHEKLYIGRYQYAESTFVGCVQSSRRTLSVQVEGRVEVFAERTGVQYLQIKHNFLSM</sequence>
<feature type="signal peptide" evidence="1">
    <location>
        <begin position="1"/>
        <end position="19"/>
    </location>
</feature>
<evidence type="ECO:0000256" key="1">
    <source>
        <dbReference type="SAM" id="SignalP"/>
    </source>
</evidence>
<dbReference type="PANTHER" id="PTHR31649:SF1">
    <property type="entry name" value="FARNESOIC ACID O-METHYL TRANSFERASE DOMAIN-CONTAINING PROTEIN"/>
    <property type="match status" value="1"/>
</dbReference>
<proteinExistence type="predicted"/>